<dbReference type="PRINTS" id="PR01009">
    <property type="entry name" value="FLGMRINGFLIF"/>
</dbReference>
<comment type="caution">
    <text evidence="14">The sequence shown here is derived from an EMBL/GenBank/DDBJ whole genome shotgun (WGS) entry which is preliminary data.</text>
</comment>
<feature type="domain" description="Flagellar M-ring C-terminal" evidence="13">
    <location>
        <begin position="258"/>
        <end position="396"/>
    </location>
</feature>
<dbReference type="EMBL" id="JAFBER010000002">
    <property type="protein sequence ID" value="MBM7644354.1"/>
    <property type="molecule type" value="Genomic_DNA"/>
</dbReference>
<evidence type="ECO:0000256" key="1">
    <source>
        <dbReference type="ARBA" id="ARBA00004117"/>
    </source>
</evidence>
<evidence type="ECO:0000259" key="12">
    <source>
        <dbReference type="Pfam" id="PF01514"/>
    </source>
</evidence>
<evidence type="ECO:0000256" key="11">
    <source>
        <dbReference type="SAM" id="Phobius"/>
    </source>
</evidence>
<evidence type="ECO:0000256" key="7">
    <source>
        <dbReference type="ARBA" id="ARBA00023136"/>
    </source>
</evidence>
<evidence type="ECO:0000256" key="5">
    <source>
        <dbReference type="ARBA" id="ARBA00022692"/>
    </source>
</evidence>
<sequence length="526" mass="58798">MKGKLNNILQKVKDFWQQLTKKQKLGLIILSSAIVLIIAIVSVLTSITHYAPLYSRLSSSEAGQIKETLDSKGIKYKLSDNGTTISVPKDQVDNLKVELAADGIPQTGEIDYSVFSQNAGFGMTDKQFDVMEREAMETELSNLISQIKGVNSAKVMINMPKSSVWVSDKPQKSSASVVLQLEPGYQLNDEQVRGLYHLVSKSVPNLPADNVVIMDQFFNYYDKKSSGSSSELSAYQQQREIKHDIEKDIREQVQRMLGMMMGSEKVMVNVTTDIDFTKEKTKENLIKPVDPNSLDGVQVSAEHIKETYSGEGAGGKAGTGDNDVPGYQAGDGENGDFKREEERINNEFNRIHNTIVKAPYTLKDMGIQVMVEPPNPDNPASLPQDRIDDIKQILNTVVRTTLQDQGGQELNQNDVDQKTIVAVEKFNGKVPDQNQQNKGLPWWVYLLIGIALVMVIILLIWLIKRFKKGRKDNAIDLPEFNVAGGSLGNGEKPVKSEIDKYKQLKEMAKEKPDDFVKLLRTWLSED</sequence>
<keyword evidence="15" id="KW-1185">Reference proteome</keyword>
<comment type="similarity">
    <text evidence="3 9">Belongs to the FliF family.</text>
</comment>
<evidence type="ECO:0000313" key="14">
    <source>
        <dbReference type="EMBL" id="MBM7644354.1"/>
    </source>
</evidence>
<feature type="region of interest" description="Disordered" evidence="10">
    <location>
        <begin position="309"/>
        <end position="336"/>
    </location>
</feature>
<dbReference type="PANTHER" id="PTHR30046">
    <property type="entry name" value="FLAGELLAR M-RING PROTEIN"/>
    <property type="match status" value="1"/>
</dbReference>
<keyword evidence="14" id="KW-0966">Cell projection</keyword>
<organism evidence="14 15">
    <name type="scientific">Scopulibacillus daqui</name>
    <dbReference type="NCBI Taxonomy" id="1469162"/>
    <lineage>
        <taxon>Bacteria</taxon>
        <taxon>Bacillati</taxon>
        <taxon>Bacillota</taxon>
        <taxon>Bacilli</taxon>
        <taxon>Bacillales</taxon>
        <taxon>Sporolactobacillaceae</taxon>
        <taxon>Scopulibacillus</taxon>
    </lineage>
</organism>
<dbReference type="Proteomes" id="UP000808914">
    <property type="component" value="Unassembled WGS sequence"/>
</dbReference>
<dbReference type="InterPro" id="IPR043427">
    <property type="entry name" value="YscJ/FliF"/>
</dbReference>
<feature type="transmembrane region" description="Helical" evidence="11">
    <location>
        <begin position="442"/>
        <end position="463"/>
    </location>
</feature>
<protein>
    <recommendedName>
        <fullName evidence="9">Flagellar M-ring protein</fullName>
    </recommendedName>
</protein>
<keyword evidence="8 9" id="KW-0975">Bacterial flagellum</keyword>
<evidence type="ECO:0000256" key="4">
    <source>
        <dbReference type="ARBA" id="ARBA00022475"/>
    </source>
</evidence>
<dbReference type="RefSeq" id="WP_205002324.1">
    <property type="nucleotide sequence ID" value="NZ_JAFBER010000002.1"/>
</dbReference>
<dbReference type="Pfam" id="PF08345">
    <property type="entry name" value="YscJ_FliF_C"/>
    <property type="match status" value="1"/>
</dbReference>
<keyword evidence="5 11" id="KW-0812">Transmembrane</keyword>
<dbReference type="InterPro" id="IPR045851">
    <property type="entry name" value="AMP-bd_C_sf"/>
</dbReference>
<dbReference type="PANTHER" id="PTHR30046:SF0">
    <property type="entry name" value="FLAGELLAR M-RING PROTEIN"/>
    <property type="match status" value="1"/>
</dbReference>
<reference evidence="14 15" key="1">
    <citation type="submission" date="2021-01" db="EMBL/GenBank/DDBJ databases">
        <title>Genomic Encyclopedia of Type Strains, Phase IV (KMG-IV): sequencing the most valuable type-strain genomes for metagenomic binning, comparative biology and taxonomic classification.</title>
        <authorList>
            <person name="Goeker M."/>
        </authorList>
    </citation>
    <scope>NUCLEOTIDE SEQUENCE [LARGE SCALE GENOMIC DNA]</scope>
    <source>
        <strain evidence="14 15">DSM 28236</strain>
    </source>
</reference>
<dbReference type="InterPro" id="IPR013556">
    <property type="entry name" value="Flag_M-ring_C"/>
</dbReference>
<evidence type="ECO:0000256" key="10">
    <source>
        <dbReference type="SAM" id="MobiDB-lite"/>
    </source>
</evidence>
<comment type="subcellular location">
    <subcellularLocation>
        <location evidence="1 9">Bacterial flagellum basal body</location>
    </subcellularLocation>
    <subcellularLocation>
        <location evidence="2">Cell membrane</location>
        <topology evidence="2">Multi-pass membrane protein</topology>
    </subcellularLocation>
</comment>
<evidence type="ECO:0000256" key="8">
    <source>
        <dbReference type="ARBA" id="ARBA00023143"/>
    </source>
</evidence>
<evidence type="ECO:0000259" key="13">
    <source>
        <dbReference type="Pfam" id="PF08345"/>
    </source>
</evidence>
<evidence type="ECO:0000256" key="3">
    <source>
        <dbReference type="ARBA" id="ARBA00007971"/>
    </source>
</evidence>
<keyword evidence="7 11" id="KW-0472">Membrane</keyword>
<keyword evidence="4" id="KW-1003">Cell membrane</keyword>
<keyword evidence="14" id="KW-0969">Cilium</keyword>
<name>A0ABS2PWC3_9BACL</name>
<dbReference type="InterPro" id="IPR000067">
    <property type="entry name" value="FlgMring_FliF"/>
</dbReference>
<evidence type="ECO:0000256" key="9">
    <source>
        <dbReference type="PIRNR" id="PIRNR004862"/>
    </source>
</evidence>
<feature type="transmembrane region" description="Helical" evidence="11">
    <location>
        <begin position="25"/>
        <end position="51"/>
    </location>
</feature>
<keyword evidence="6 11" id="KW-1133">Transmembrane helix</keyword>
<dbReference type="InterPro" id="IPR006182">
    <property type="entry name" value="FliF_N_dom"/>
</dbReference>
<keyword evidence="14" id="KW-0282">Flagellum</keyword>
<proteinExistence type="inferred from homology"/>
<dbReference type="PIRSF" id="PIRSF004862">
    <property type="entry name" value="FliF"/>
    <property type="match status" value="1"/>
</dbReference>
<comment type="function">
    <text evidence="9">The M ring may be actively involved in energy transduction.</text>
</comment>
<evidence type="ECO:0000256" key="6">
    <source>
        <dbReference type="ARBA" id="ARBA00022989"/>
    </source>
</evidence>
<dbReference type="Gene3D" id="3.30.300.30">
    <property type="match status" value="1"/>
</dbReference>
<evidence type="ECO:0000313" key="15">
    <source>
        <dbReference type="Proteomes" id="UP000808914"/>
    </source>
</evidence>
<dbReference type="Pfam" id="PF01514">
    <property type="entry name" value="YscJ_FliF"/>
    <property type="match status" value="1"/>
</dbReference>
<feature type="domain" description="Flagellar M-ring N-terminal" evidence="12">
    <location>
        <begin position="48"/>
        <end position="221"/>
    </location>
</feature>
<evidence type="ECO:0000256" key="2">
    <source>
        <dbReference type="ARBA" id="ARBA00004651"/>
    </source>
</evidence>
<accession>A0ABS2PWC3</accession>
<gene>
    <name evidence="14" type="ORF">JOD45_000547</name>
</gene>
<dbReference type="NCBIfam" id="TIGR00206">
    <property type="entry name" value="fliF"/>
    <property type="match status" value="1"/>
</dbReference>